<proteinExistence type="predicted"/>
<organism evidence="1 2">
    <name type="scientific">Spiromyces aspiralis</name>
    <dbReference type="NCBI Taxonomy" id="68401"/>
    <lineage>
        <taxon>Eukaryota</taxon>
        <taxon>Fungi</taxon>
        <taxon>Fungi incertae sedis</taxon>
        <taxon>Zoopagomycota</taxon>
        <taxon>Kickxellomycotina</taxon>
        <taxon>Kickxellomycetes</taxon>
        <taxon>Kickxellales</taxon>
        <taxon>Kickxellaceae</taxon>
        <taxon>Spiromyces</taxon>
    </lineage>
</organism>
<name>A0ACC1HX55_9FUNG</name>
<comment type="caution">
    <text evidence="1">The sequence shown here is derived from an EMBL/GenBank/DDBJ whole genome shotgun (WGS) entry which is preliminary data.</text>
</comment>
<keyword evidence="2" id="KW-1185">Reference proteome</keyword>
<dbReference type="Proteomes" id="UP001145114">
    <property type="component" value="Unassembled WGS sequence"/>
</dbReference>
<reference evidence="1" key="1">
    <citation type="submission" date="2022-06" db="EMBL/GenBank/DDBJ databases">
        <title>Phylogenomic reconstructions and comparative analyses of Kickxellomycotina fungi.</title>
        <authorList>
            <person name="Reynolds N.K."/>
            <person name="Stajich J.E."/>
            <person name="Barry K."/>
            <person name="Grigoriev I.V."/>
            <person name="Crous P."/>
            <person name="Smith M.E."/>
        </authorList>
    </citation>
    <scope>NUCLEOTIDE SEQUENCE</scope>
    <source>
        <strain evidence="1">RSA 2271</strain>
    </source>
</reference>
<evidence type="ECO:0000313" key="2">
    <source>
        <dbReference type="Proteomes" id="UP001145114"/>
    </source>
</evidence>
<accession>A0ACC1HX55</accession>
<dbReference type="EMBL" id="JAMZIH010000118">
    <property type="protein sequence ID" value="KAJ1679916.1"/>
    <property type="molecule type" value="Genomic_DNA"/>
</dbReference>
<evidence type="ECO:0000313" key="1">
    <source>
        <dbReference type="EMBL" id="KAJ1679916.1"/>
    </source>
</evidence>
<gene>
    <name evidence="1" type="primary">ssr2</name>
    <name evidence="1" type="ORF">EV182_001063</name>
</gene>
<sequence length="991" mass="109083">MPTPIFDVEGKRAYYQRPDVVELFARATEPLAQRVKLTVSEQAPMASVPELTKEFLASLAFQLHWAFQKRRELSKSDSAAGVFMPPASFFLPPQSGLTSSGDGRALYALLQWVLEWGCANGIDFGNADWPEEDESKIQQLVEDLNEKLKGGDDPIWVQPRVAFDSFDRSPEEEEQVDQLKQVVERLGGKVVDGSDNPTHIVRYDATADKDESGDKKQPQEGDDEADIHQEEEKVWFRTVERIDGNVLVHWWYYPDSFDTWVSAKCEYDTYPEPIPERDGRLWVISQRWVRDSNKHKEWANEEDYEIEPQATTEADAEGAAAAAAGSNPASTKSAGRRAKHVASSRAGSPVNLALSSHGHDESSGVNALNSEKGTVTGDIQAKAVDIEENKHNLNYRQRSEFEPVQGGTIRNLPSESDGHGAENGVDAMEVEEGAGKSEPAAQATAASNKTDSDKDNKADQDASQKAVEQEQQKRNQEMARLLPEQTHEIIIPSYAAWFQFGRIHENERKALPEFFNGKNRSKTPTIYTEYRDFMINTYRLNPTEYLTVTACRRNLAGDVCAIMRVHAFLEQWGLINYQVDAETRPSLISAPFTGHFRVTADTPRGLQPFQPQAPASIIGSGVSNDHPASSLPNGTAASSASKQQQQQQQQQPAKAVGSSALSPTPSAQLALRKDIFDSSAGSTIKNEAEKPASATAEAQDKSASLLPKKEYFCFTCGANCTKVRYHCLKASRQNLNICPSCYLNGRFPGTLSSTDFVKVATTSTAKDTLVGRSAEDWSDQETLLLLEGIEMFDDDWNQIAEHVGTRTREQCILKFLQMPIEDPYEDLPEGGNSLGPLKYAYIPFSKADNPIMSIVAFLAANVNPGVAAAAAKEALRQLGKAGKSQPDKPKATKETTATSDRMEIEGEGEGKDNAAKAENEGGTGDDDSQQEQQQRPERGSGPEYSRETMEQAAAVALAASAAKAAHLADVEEREMERMVHRIGELQLAKLE</sequence>
<protein>
    <submittedName>
        <fullName evidence="1">SWI/SNF and RSC complex subunit Ssr2</fullName>
    </submittedName>
</protein>
<feature type="non-terminal residue" evidence="1">
    <location>
        <position position="991"/>
    </location>
</feature>